<sequence length="42" mass="4897">MAEPDLESEQIRLKCIRSRALAQARMQWRDHGSVHRQPPGLK</sequence>
<gene>
    <name evidence="1" type="ORF">CR201_G0048316</name>
</gene>
<evidence type="ECO:0000313" key="1">
    <source>
        <dbReference type="EMBL" id="PNJ12421.1"/>
    </source>
</evidence>
<dbReference type="AlphaFoldDB" id="A0A2J8RV67"/>
<name>A0A2J8RV67_PONAB</name>
<dbReference type="EMBL" id="NDHI03003646">
    <property type="protein sequence ID" value="PNJ12421.1"/>
    <property type="molecule type" value="Genomic_DNA"/>
</dbReference>
<organism evidence="1">
    <name type="scientific">Pongo abelii</name>
    <name type="common">Sumatran orangutan</name>
    <name type="synonym">Pongo pygmaeus abelii</name>
    <dbReference type="NCBI Taxonomy" id="9601"/>
    <lineage>
        <taxon>Eukaryota</taxon>
        <taxon>Metazoa</taxon>
        <taxon>Chordata</taxon>
        <taxon>Craniata</taxon>
        <taxon>Vertebrata</taxon>
        <taxon>Euteleostomi</taxon>
        <taxon>Mammalia</taxon>
        <taxon>Eutheria</taxon>
        <taxon>Euarchontoglires</taxon>
        <taxon>Primates</taxon>
        <taxon>Haplorrhini</taxon>
        <taxon>Catarrhini</taxon>
        <taxon>Hominidae</taxon>
        <taxon>Pongo</taxon>
    </lineage>
</organism>
<reference evidence="1" key="1">
    <citation type="submission" date="2017-12" db="EMBL/GenBank/DDBJ databases">
        <title>High-resolution comparative analysis of great ape genomes.</title>
        <authorList>
            <person name="Pollen A."/>
            <person name="Hastie A."/>
            <person name="Hormozdiari F."/>
            <person name="Dougherty M."/>
            <person name="Liu R."/>
            <person name="Chaisson M."/>
            <person name="Hoppe E."/>
            <person name="Hill C."/>
            <person name="Pang A."/>
            <person name="Hillier L."/>
            <person name="Baker C."/>
            <person name="Armstrong J."/>
            <person name="Shendure J."/>
            <person name="Paten B."/>
            <person name="Wilson R."/>
            <person name="Chao H."/>
            <person name="Schneider V."/>
            <person name="Ventura M."/>
            <person name="Kronenberg Z."/>
            <person name="Murali S."/>
            <person name="Gordon D."/>
            <person name="Cantsilieris S."/>
            <person name="Munson K."/>
            <person name="Nelson B."/>
            <person name="Raja A."/>
            <person name="Underwood J."/>
            <person name="Diekhans M."/>
            <person name="Fiddes I."/>
            <person name="Haussler D."/>
            <person name="Eichler E."/>
        </authorList>
    </citation>
    <scope>NUCLEOTIDE SEQUENCE [LARGE SCALE GENOMIC DNA]</scope>
    <source>
        <strain evidence="1">Susie</strain>
    </source>
</reference>
<proteinExistence type="predicted"/>
<accession>A0A2J8RV67</accession>
<protein>
    <submittedName>
        <fullName evidence="1">CDK10 isoform 20</fullName>
    </submittedName>
</protein>
<comment type="caution">
    <text evidence="1">The sequence shown here is derived from an EMBL/GenBank/DDBJ whole genome shotgun (WGS) entry which is preliminary data.</text>
</comment>